<evidence type="ECO:0000313" key="2">
    <source>
        <dbReference type="EMBL" id="CDX51841.1"/>
    </source>
</evidence>
<organism evidence="2 3">
    <name type="scientific">Mesorhizobium plurifarium</name>
    <dbReference type="NCBI Taxonomy" id="69974"/>
    <lineage>
        <taxon>Bacteria</taxon>
        <taxon>Pseudomonadati</taxon>
        <taxon>Pseudomonadota</taxon>
        <taxon>Alphaproteobacteria</taxon>
        <taxon>Hyphomicrobiales</taxon>
        <taxon>Phyllobacteriaceae</taxon>
        <taxon>Mesorhizobium</taxon>
    </lineage>
</organism>
<gene>
    <name evidence="2" type="ORF">MPL3365_140074</name>
</gene>
<name>A0A090G458_MESPL</name>
<dbReference type="AlphaFoldDB" id="A0A090G458"/>
<proteinExistence type="predicted"/>
<reference evidence="2 3" key="1">
    <citation type="submission" date="2014-08" db="EMBL/GenBank/DDBJ databases">
        <authorList>
            <person name="Moulin Lionel"/>
        </authorList>
    </citation>
    <scope>NUCLEOTIDE SEQUENCE [LARGE SCALE GENOMIC DNA]</scope>
</reference>
<dbReference type="EMBL" id="CCNE01000006">
    <property type="protein sequence ID" value="CDX51841.1"/>
    <property type="molecule type" value="Genomic_DNA"/>
</dbReference>
<evidence type="ECO:0000256" key="1">
    <source>
        <dbReference type="SAM" id="MobiDB-lite"/>
    </source>
</evidence>
<accession>A0A090G458</accession>
<feature type="region of interest" description="Disordered" evidence="1">
    <location>
        <begin position="1"/>
        <end position="34"/>
    </location>
</feature>
<evidence type="ECO:0000313" key="3">
    <source>
        <dbReference type="Proteomes" id="UP000046122"/>
    </source>
</evidence>
<protein>
    <submittedName>
        <fullName evidence="2">Uncharacterized protein</fullName>
    </submittedName>
</protein>
<dbReference type="Proteomes" id="UP000046122">
    <property type="component" value="Unassembled WGS sequence"/>
</dbReference>
<feature type="compositionally biased region" description="Basic and acidic residues" evidence="1">
    <location>
        <begin position="15"/>
        <end position="25"/>
    </location>
</feature>
<sequence>MRANAPKLPQRPTRRSIEQDEGREKQHLRRLVRRAPPDGPLLFATYRPIITREGTGAAFARIVPDGSNASSEDEHENPLPHLVLDRRLCGFDAVPVPVRHFPADRTDTLQPVRV</sequence>